<reference evidence="2" key="1">
    <citation type="submission" date="2023-09" db="EMBL/GenBank/DDBJ databases">
        <title>Paucibacter sp. APW11 Genome sequencing and assembly.</title>
        <authorList>
            <person name="Kim I."/>
        </authorList>
    </citation>
    <scope>NUCLEOTIDE SEQUENCE</scope>
    <source>
        <strain evidence="2">APW11</strain>
    </source>
</reference>
<evidence type="ECO:0008006" key="4">
    <source>
        <dbReference type="Google" id="ProtNLM"/>
    </source>
</evidence>
<gene>
    <name evidence="2" type="ORF">RQP53_14040</name>
</gene>
<dbReference type="EMBL" id="JAVXZY010000005">
    <property type="protein sequence ID" value="MDT9000391.1"/>
    <property type="molecule type" value="Genomic_DNA"/>
</dbReference>
<protein>
    <recommendedName>
        <fullName evidence="4">DUF3017 domain-containing protein</fullName>
    </recommendedName>
</protein>
<organism evidence="2 3">
    <name type="scientific">Roseateles aquae</name>
    <dbReference type="NCBI Taxonomy" id="3077235"/>
    <lineage>
        <taxon>Bacteria</taxon>
        <taxon>Pseudomonadati</taxon>
        <taxon>Pseudomonadota</taxon>
        <taxon>Betaproteobacteria</taxon>
        <taxon>Burkholderiales</taxon>
        <taxon>Sphaerotilaceae</taxon>
        <taxon>Roseateles</taxon>
    </lineage>
</organism>
<feature type="transmembrane region" description="Helical" evidence="1">
    <location>
        <begin position="71"/>
        <end position="88"/>
    </location>
</feature>
<feature type="transmembrane region" description="Helical" evidence="1">
    <location>
        <begin position="32"/>
        <end position="50"/>
    </location>
</feature>
<evidence type="ECO:0000256" key="1">
    <source>
        <dbReference type="SAM" id="Phobius"/>
    </source>
</evidence>
<comment type="caution">
    <text evidence="2">The sequence shown here is derived from an EMBL/GenBank/DDBJ whole genome shotgun (WGS) entry which is preliminary data.</text>
</comment>
<keyword evidence="1" id="KW-0812">Transmembrane</keyword>
<keyword evidence="1" id="KW-1133">Transmembrane helix</keyword>
<dbReference type="Proteomes" id="UP001246372">
    <property type="component" value="Unassembled WGS sequence"/>
</dbReference>
<proteinExistence type="predicted"/>
<evidence type="ECO:0000313" key="2">
    <source>
        <dbReference type="EMBL" id="MDT9000391.1"/>
    </source>
</evidence>
<evidence type="ECO:0000313" key="3">
    <source>
        <dbReference type="Proteomes" id="UP001246372"/>
    </source>
</evidence>
<keyword evidence="3" id="KW-1185">Reference proteome</keyword>
<sequence length="89" mass="9461">MLSSKSLLRASRCLSLLIGALALTAMLGGHRAAITLPLGASFISLFAIQLTAMRRGLRLNQQYRGGATRRLWLAIDSGAVLLGLLVLLS</sequence>
<keyword evidence="1" id="KW-0472">Membrane</keyword>
<dbReference type="RefSeq" id="WP_315650963.1">
    <property type="nucleotide sequence ID" value="NZ_JAVXZY010000005.1"/>
</dbReference>
<accession>A0ABU3PER9</accession>
<name>A0ABU3PER9_9BURK</name>